<sequence>MAKAKYAPSGLPDSRCHEVQIIVQTSLQPRFEMISLATTRPRLAKMCCDFVNSHNKAASYSKELEALASEFTSTCQVTFPHGDKKYRGIGRVVEDEFEAKPDYAEVLCRYPSDYYDYDRGECKGPCHVYKQDSRIEPPPSLLAALPSQPKASTSASAMLSVFKVGTIAILMMLSFI</sequence>
<evidence type="ECO:0000313" key="1">
    <source>
        <dbReference type="EMBL" id="VDD81342.1"/>
    </source>
</evidence>
<reference evidence="1 2" key="1">
    <citation type="submission" date="2018-10" db="EMBL/GenBank/DDBJ databases">
        <authorList>
            <consortium name="Pathogen Informatics"/>
        </authorList>
    </citation>
    <scope>NUCLEOTIDE SEQUENCE [LARGE SCALE GENOMIC DNA]</scope>
</reference>
<proteinExistence type="predicted"/>
<gene>
    <name evidence="1" type="ORF">MCOS_LOCUS7345</name>
</gene>
<keyword evidence="2" id="KW-1185">Reference proteome</keyword>
<evidence type="ECO:0000313" key="2">
    <source>
        <dbReference type="Proteomes" id="UP000267029"/>
    </source>
</evidence>
<accession>A0A0R3UIR6</accession>
<organism evidence="1 2">
    <name type="scientific">Mesocestoides corti</name>
    <name type="common">Flatworm</name>
    <dbReference type="NCBI Taxonomy" id="53468"/>
    <lineage>
        <taxon>Eukaryota</taxon>
        <taxon>Metazoa</taxon>
        <taxon>Spiralia</taxon>
        <taxon>Lophotrochozoa</taxon>
        <taxon>Platyhelminthes</taxon>
        <taxon>Cestoda</taxon>
        <taxon>Eucestoda</taxon>
        <taxon>Cyclophyllidea</taxon>
        <taxon>Mesocestoididae</taxon>
        <taxon>Mesocestoides</taxon>
    </lineage>
</organism>
<dbReference type="Proteomes" id="UP000267029">
    <property type="component" value="Unassembled WGS sequence"/>
</dbReference>
<name>A0A0R3UIR6_MESCO</name>
<dbReference type="AlphaFoldDB" id="A0A0R3UIR6"/>
<protein>
    <submittedName>
        <fullName evidence="1">Uncharacterized protein</fullName>
    </submittedName>
</protein>
<dbReference type="EMBL" id="UXSR01005355">
    <property type="protein sequence ID" value="VDD81342.1"/>
    <property type="molecule type" value="Genomic_DNA"/>
</dbReference>